<proteinExistence type="inferred from homology"/>
<dbReference type="InterPro" id="IPR013088">
    <property type="entry name" value="Znf_NHR/GATA"/>
</dbReference>
<evidence type="ECO:0000256" key="1">
    <source>
        <dbReference type="ARBA" id="ARBA00008092"/>
    </source>
</evidence>
<dbReference type="GO" id="GO:0008270">
    <property type="term" value="F:zinc ion binding"/>
    <property type="evidence" value="ECO:0007669"/>
    <property type="project" value="UniProtKB-KW"/>
</dbReference>
<dbReference type="InterPro" id="IPR035500">
    <property type="entry name" value="NHR-like_dom_sf"/>
</dbReference>
<evidence type="ECO:0000256" key="11">
    <source>
        <dbReference type="SAM" id="MobiDB-lite"/>
    </source>
</evidence>
<feature type="compositionally biased region" description="Low complexity" evidence="11">
    <location>
        <begin position="69"/>
        <end position="104"/>
    </location>
</feature>
<dbReference type="GO" id="GO:0000978">
    <property type="term" value="F:RNA polymerase II cis-regulatory region sequence-specific DNA binding"/>
    <property type="evidence" value="ECO:0007669"/>
    <property type="project" value="TreeGrafter"/>
</dbReference>
<dbReference type="CDD" id="cd06961">
    <property type="entry name" value="NR_DBD_TR"/>
    <property type="match status" value="1"/>
</dbReference>
<dbReference type="InterPro" id="IPR001728">
    <property type="entry name" value="ThyrH_rcpt"/>
</dbReference>
<evidence type="ECO:0000256" key="3">
    <source>
        <dbReference type="ARBA" id="ARBA00022771"/>
    </source>
</evidence>
<dbReference type="Gene3D" id="1.10.565.10">
    <property type="entry name" value="Retinoid X Receptor"/>
    <property type="match status" value="1"/>
</dbReference>
<comment type="similarity">
    <text evidence="1">Belongs to the nuclear hormone receptor family. NR1 subfamily.</text>
</comment>
<dbReference type="RefSeq" id="XP_022324609.1">
    <property type="nucleotide sequence ID" value="XM_022468901.1"/>
</dbReference>
<reference evidence="15" key="1">
    <citation type="submission" date="2025-08" db="UniProtKB">
        <authorList>
            <consortium name="RefSeq"/>
        </authorList>
    </citation>
    <scope>IDENTIFICATION</scope>
    <source>
        <tissue evidence="15">Whole sample</tissue>
    </source>
</reference>
<evidence type="ECO:0000256" key="5">
    <source>
        <dbReference type="ARBA" id="ARBA00023015"/>
    </source>
</evidence>
<comment type="subcellular location">
    <subcellularLocation>
        <location evidence="10">Nucleus</location>
    </subcellularLocation>
</comment>
<dbReference type="GO" id="GO:0005634">
    <property type="term" value="C:nucleus"/>
    <property type="evidence" value="ECO:0007669"/>
    <property type="project" value="UniProtKB-SubCell"/>
</dbReference>
<dbReference type="SMART" id="SM00430">
    <property type="entry name" value="HOLI"/>
    <property type="match status" value="1"/>
</dbReference>
<keyword evidence="9 10" id="KW-0539">Nucleus</keyword>
<keyword evidence="5 10" id="KW-0805">Transcription regulation</keyword>
<keyword evidence="7 10" id="KW-0804">Transcription</keyword>
<evidence type="ECO:0000256" key="7">
    <source>
        <dbReference type="ARBA" id="ARBA00023163"/>
    </source>
</evidence>
<dbReference type="InterPro" id="IPR001628">
    <property type="entry name" value="Znf_hrmn_rcpt"/>
</dbReference>
<protein>
    <submittedName>
        <fullName evidence="15">Thyroid hormone receptor beta-like</fullName>
    </submittedName>
</protein>
<dbReference type="GO" id="GO:0045944">
    <property type="term" value="P:positive regulation of transcription by RNA polymerase II"/>
    <property type="evidence" value="ECO:0007669"/>
    <property type="project" value="TreeGrafter"/>
</dbReference>
<keyword evidence="6 10" id="KW-0238">DNA-binding</keyword>
<dbReference type="InterPro" id="IPR050234">
    <property type="entry name" value="Nuclear_hormone_rcpt_NR1"/>
</dbReference>
<evidence type="ECO:0000256" key="2">
    <source>
        <dbReference type="ARBA" id="ARBA00022723"/>
    </source>
</evidence>
<dbReference type="PANTHER" id="PTHR24082">
    <property type="entry name" value="NUCLEAR HORMONE RECEPTOR"/>
    <property type="match status" value="1"/>
</dbReference>
<gene>
    <name evidence="15" type="primary">LOC111125289</name>
</gene>
<dbReference type="SMART" id="SM00399">
    <property type="entry name" value="ZnF_C4"/>
    <property type="match status" value="1"/>
</dbReference>
<dbReference type="InterPro" id="IPR000536">
    <property type="entry name" value="Nucl_hrmn_rcpt_lig-bd"/>
</dbReference>
<evidence type="ECO:0000259" key="13">
    <source>
        <dbReference type="PROSITE" id="PS51843"/>
    </source>
</evidence>
<dbReference type="Gene3D" id="3.30.50.10">
    <property type="entry name" value="Erythroid Transcription Factor GATA-1, subunit A"/>
    <property type="match status" value="1"/>
</dbReference>
<dbReference type="PROSITE" id="PS00031">
    <property type="entry name" value="NUCLEAR_REC_DBD_1"/>
    <property type="match status" value="1"/>
</dbReference>
<dbReference type="PRINTS" id="PR00546">
    <property type="entry name" value="THYROIDHORMR"/>
</dbReference>
<evidence type="ECO:0000256" key="9">
    <source>
        <dbReference type="ARBA" id="ARBA00023242"/>
    </source>
</evidence>
<dbReference type="AlphaFoldDB" id="A0A8B8DAL7"/>
<evidence type="ECO:0000313" key="14">
    <source>
        <dbReference type="Proteomes" id="UP000694844"/>
    </source>
</evidence>
<evidence type="ECO:0000259" key="12">
    <source>
        <dbReference type="PROSITE" id="PS51030"/>
    </source>
</evidence>
<dbReference type="InterPro" id="IPR001723">
    <property type="entry name" value="Nuclear_hrmn_rcpt"/>
</dbReference>
<dbReference type="PROSITE" id="PS51843">
    <property type="entry name" value="NR_LBD"/>
    <property type="match status" value="1"/>
</dbReference>
<dbReference type="SUPFAM" id="SSF57716">
    <property type="entry name" value="Glucocorticoid receptor-like (DNA-binding domain)"/>
    <property type="match status" value="1"/>
</dbReference>
<dbReference type="OrthoDB" id="6081310at2759"/>
<keyword evidence="4 10" id="KW-0862">Zinc</keyword>
<sequence>MDIRLGCEKNEFVDGMNRGYVPYFPPAMMPTAQPTSFVLPEYNHVLPQRPPPSEGSNDEGGASQYPGLSSQSSPDNSMPSPSSATSSTSSSSPSSSLASSDNGGSDAGNKRKGTPYIPSYMDLTNGPEPCVVCGDAATGYHYRCMTCEGCKGFFRRTIQKNLQYHCKWNKMCSIDKNSRNQCQECRFRKCLNVGMATDLVLNEKQRKAKRKLIEENREKRKQETMKVKPKSTEACNHDTLTETDKTIIAEVTSAYEQTAVKVPIKEPINQDGLTSSDPEAWQQLAEAMTPSIVKVVEFAKNVPGFIQLFVDDQILLLKSCCMEIMCLRAACRYDPEKETITMHNGVCLHKSQLKSEGLGLLVEPIFEFAVGLSKLKLDKTELALLAAVLLMQSDRSGLKEPEAVEKLQDSILGAFKRYIATKRPHQPVHWAKILMKVTDLRTISTRHAERVLCIRLDHQGDIPPQLLDLFNEGQTYYS</sequence>
<dbReference type="Proteomes" id="UP000694844">
    <property type="component" value="Chromosome 3"/>
</dbReference>
<dbReference type="PRINTS" id="PR00398">
    <property type="entry name" value="STRDHORMONER"/>
</dbReference>
<dbReference type="GO" id="GO:0004879">
    <property type="term" value="F:nuclear receptor activity"/>
    <property type="evidence" value="ECO:0007669"/>
    <property type="project" value="InterPro"/>
</dbReference>
<dbReference type="Pfam" id="PF00105">
    <property type="entry name" value="zf-C4"/>
    <property type="match status" value="1"/>
</dbReference>
<evidence type="ECO:0000256" key="8">
    <source>
        <dbReference type="ARBA" id="ARBA00023170"/>
    </source>
</evidence>
<keyword evidence="2 10" id="KW-0479">Metal-binding</keyword>
<dbReference type="PRINTS" id="PR00047">
    <property type="entry name" value="STROIDFINGER"/>
</dbReference>
<keyword evidence="3 10" id="KW-0863">Zinc-finger</keyword>
<dbReference type="SUPFAM" id="SSF48508">
    <property type="entry name" value="Nuclear receptor ligand-binding domain"/>
    <property type="match status" value="1"/>
</dbReference>
<dbReference type="Pfam" id="PF00104">
    <property type="entry name" value="Hormone_recep"/>
    <property type="match status" value="1"/>
</dbReference>
<dbReference type="GeneID" id="111125289"/>
<name>A0A8B8DAL7_CRAVI</name>
<feature type="domain" description="Nuclear receptor" evidence="12">
    <location>
        <begin position="127"/>
        <end position="202"/>
    </location>
</feature>
<feature type="domain" description="NR LBD" evidence="13">
    <location>
        <begin position="243"/>
        <end position="473"/>
    </location>
</feature>
<dbReference type="GO" id="GO:0030154">
    <property type="term" value="P:cell differentiation"/>
    <property type="evidence" value="ECO:0007669"/>
    <property type="project" value="TreeGrafter"/>
</dbReference>
<feature type="region of interest" description="Disordered" evidence="11">
    <location>
        <begin position="43"/>
        <end position="113"/>
    </location>
</feature>
<evidence type="ECO:0000256" key="6">
    <source>
        <dbReference type="ARBA" id="ARBA00023125"/>
    </source>
</evidence>
<keyword evidence="14" id="KW-1185">Reference proteome</keyword>
<evidence type="ECO:0000256" key="10">
    <source>
        <dbReference type="RuleBase" id="RU004334"/>
    </source>
</evidence>
<dbReference type="KEGG" id="cvn:111125289"/>
<dbReference type="FunFam" id="3.30.50.10:FF:000074">
    <property type="entry name" value="Nuclear receptor 1"/>
    <property type="match status" value="1"/>
</dbReference>
<dbReference type="GO" id="GO:0000122">
    <property type="term" value="P:negative regulation of transcription by RNA polymerase II"/>
    <property type="evidence" value="ECO:0007669"/>
    <property type="project" value="TreeGrafter"/>
</dbReference>
<keyword evidence="8 10" id="KW-0675">Receptor</keyword>
<dbReference type="PROSITE" id="PS51030">
    <property type="entry name" value="NUCLEAR_REC_DBD_2"/>
    <property type="match status" value="1"/>
</dbReference>
<accession>A0A8B8DAL7</accession>
<dbReference type="GO" id="GO:0048384">
    <property type="term" value="P:retinoic acid receptor signaling pathway"/>
    <property type="evidence" value="ECO:0007669"/>
    <property type="project" value="TreeGrafter"/>
</dbReference>
<evidence type="ECO:0000256" key="4">
    <source>
        <dbReference type="ARBA" id="ARBA00022833"/>
    </source>
</evidence>
<dbReference type="PANTHER" id="PTHR24082:SF330">
    <property type="entry name" value="THYROID HORMONE RECEPTOR BETA"/>
    <property type="match status" value="1"/>
</dbReference>
<evidence type="ECO:0000313" key="15">
    <source>
        <dbReference type="RefSeq" id="XP_022324609.1"/>
    </source>
</evidence>
<organism evidence="14 15">
    <name type="scientific">Crassostrea virginica</name>
    <name type="common">Eastern oyster</name>
    <dbReference type="NCBI Taxonomy" id="6565"/>
    <lineage>
        <taxon>Eukaryota</taxon>
        <taxon>Metazoa</taxon>
        <taxon>Spiralia</taxon>
        <taxon>Lophotrochozoa</taxon>
        <taxon>Mollusca</taxon>
        <taxon>Bivalvia</taxon>
        <taxon>Autobranchia</taxon>
        <taxon>Pteriomorphia</taxon>
        <taxon>Ostreida</taxon>
        <taxon>Ostreoidea</taxon>
        <taxon>Ostreidae</taxon>
        <taxon>Crassostrea</taxon>
    </lineage>
</organism>